<dbReference type="CDD" id="cd02440">
    <property type="entry name" value="AdoMet_MTases"/>
    <property type="match status" value="1"/>
</dbReference>
<proteinExistence type="predicted"/>
<evidence type="ECO:0000259" key="1">
    <source>
        <dbReference type="Pfam" id="PF13649"/>
    </source>
</evidence>
<keyword evidence="2" id="KW-0808">Transferase</keyword>
<dbReference type="Proteomes" id="UP000027946">
    <property type="component" value="Unassembled WGS sequence"/>
</dbReference>
<feature type="domain" description="Methyltransferase" evidence="1">
    <location>
        <begin position="39"/>
        <end position="133"/>
    </location>
</feature>
<dbReference type="InterPro" id="IPR050447">
    <property type="entry name" value="Erg6_SMT_methyltransf"/>
</dbReference>
<dbReference type="SUPFAM" id="SSF53335">
    <property type="entry name" value="S-adenosyl-L-methionine-dependent methyltransferases"/>
    <property type="match status" value="1"/>
</dbReference>
<dbReference type="InterPro" id="IPR041698">
    <property type="entry name" value="Methyltransf_25"/>
</dbReference>
<dbReference type="Gene3D" id="3.40.50.150">
    <property type="entry name" value="Vaccinia Virus protein VP39"/>
    <property type="match status" value="1"/>
</dbReference>
<dbReference type="Pfam" id="PF13649">
    <property type="entry name" value="Methyltransf_25"/>
    <property type="match status" value="1"/>
</dbReference>
<dbReference type="PANTHER" id="PTHR44068:SF11">
    <property type="entry name" value="GERANYL DIPHOSPHATE 2-C-METHYLTRANSFERASE"/>
    <property type="match status" value="1"/>
</dbReference>
<dbReference type="OrthoDB" id="9791837at2"/>
<dbReference type="EMBL" id="JJMM01000011">
    <property type="protein sequence ID" value="KDR95121.1"/>
    <property type="molecule type" value="Genomic_DNA"/>
</dbReference>
<keyword evidence="2" id="KW-0489">Methyltransferase</keyword>
<name>A0A069RDN4_PEPLI</name>
<comment type="caution">
    <text evidence="2">The sequence shown here is derived from an EMBL/GenBank/DDBJ whole genome shotgun (WGS) entry which is preliminary data.</text>
</comment>
<gene>
    <name evidence="2" type="ORF">CLIT_11c01500</name>
</gene>
<dbReference type="GO" id="GO:0008168">
    <property type="term" value="F:methyltransferase activity"/>
    <property type="evidence" value="ECO:0007669"/>
    <property type="project" value="UniProtKB-KW"/>
</dbReference>
<dbReference type="AlphaFoldDB" id="A0A069RDN4"/>
<dbReference type="RefSeq" id="WP_038265097.1">
    <property type="nucleotide sequence ID" value="NZ_FSRH01000002.1"/>
</dbReference>
<protein>
    <submittedName>
        <fullName evidence="2">Type 11 methyltransferase</fullName>
    </submittedName>
</protein>
<dbReference type="InterPro" id="IPR029063">
    <property type="entry name" value="SAM-dependent_MTases_sf"/>
</dbReference>
<evidence type="ECO:0000313" key="2">
    <source>
        <dbReference type="EMBL" id="KDR95121.1"/>
    </source>
</evidence>
<organism evidence="2 3">
    <name type="scientific">Peptoclostridium litorale DSM 5388</name>
    <dbReference type="NCBI Taxonomy" id="1121324"/>
    <lineage>
        <taxon>Bacteria</taxon>
        <taxon>Bacillati</taxon>
        <taxon>Bacillota</taxon>
        <taxon>Clostridia</taxon>
        <taxon>Peptostreptococcales</taxon>
        <taxon>Peptoclostridiaceae</taxon>
        <taxon>Peptoclostridium</taxon>
    </lineage>
</organism>
<dbReference type="eggNOG" id="COG2226">
    <property type="taxonomic scope" value="Bacteria"/>
</dbReference>
<dbReference type="PANTHER" id="PTHR44068">
    <property type="entry name" value="ZGC:194242"/>
    <property type="match status" value="1"/>
</dbReference>
<accession>A0A069RDN4</accession>
<dbReference type="STRING" id="1121324.CLIT_11c01500"/>
<sequence>MDKLFFEIHSNLPREGPGLNECTRKAFQAIPDLPDEPEILDVGCGPGMQTIELAKISSGNITAIDNHQPYLEVLEKTAQKEGLAENIKTMNVSMFEMDFERNSFDLIWAEGAIYIIGVEKGLNYWKQFLRPGGYMAFTEVSWLREDRPKELQQFWDEAYPAIKGIDANIALIEKCGYKVIEHFILPEKAWWRDYYNPLEKRLIMLREKYKSDNQAIEMIEQEEIEIELYRRYSNWYGYVFYIVQK</sequence>
<evidence type="ECO:0000313" key="3">
    <source>
        <dbReference type="Proteomes" id="UP000027946"/>
    </source>
</evidence>
<keyword evidence="3" id="KW-1185">Reference proteome</keyword>
<dbReference type="GO" id="GO:0032259">
    <property type="term" value="P:methylation"/>
    <property type="evidence" value="ECO:0007669"/>
    <property type="project" value="UniProtKB-KW"/>
</dbReference>
<reference evidence="2 3" key="1">
    <citation type="submission" date="2014-03" db="EMBL/GenBank/DDBJ databases">
        <title>Genome sequence of Clostridium litorale W6, DSM 5388.</title>
        <authorList>
            <person name="Poehlein A."/>
            <person name="Jagirdar A."/>
            <person name="Khonsari B."/>
            <person name="Chibani C.M."/>
            <person name="Gutierrez Gutierrez D.A."/>
            <person name="Davydova E."/>
            <person name="Alghaithi H.S."/>
            <person name="Nair K.P."/>
            <person name="Dhamotharan K."/>
            <person name="Chandran L."/>
            <person name="G W."/>
            <person name="Daniel R."/>
        </authorList>
    </citation>
    <scope>NUCLEOTIDE SEQUENCE [LARGE SCALE GENOMIC DNA]</scope>
    <source>
        <strain evidence="2 3">W6</strain>
    </source>
</reference>